<evidence type="ECO:0000313" key="2">
    <source>
        <dbReference type="Proteomes" id="UP001195963"/>
    </source>
</evidence>
<evidence type="ECO:0000313" key="1">
    <source>
        <dbReference type="EMBL" id="MBW8182707.1"/>
    </source>
</evidence>
<gene>
    <name evidence="1" type="ORF">K0625_03440</name>
</gene>
<dbReference type="EMBL" id="JAHZST010000002">
    <property type="protein sequence ID" value="MBW8182707.1"/>
    <property type="molecule type" value="Genomic_DNA"/>
</dbReference>
<dbReference type="Proteomes" id="UP001195963">
    <property type="component" value="Unassembled WGS sequence"/>
</dbReference>
<sequence>MFTKKLIGLSVLMTLVGCNNEESTPTNELTEPSVKVAPTQTQASKRANIDVKVAQLTQDYIRSQPALATSLNLSPEIAGDFQRKLPDLSSAGMKQLQLKMRQAAAQLATIDREGLSEADKRHVDVNEVIANYYAGDNQFDAGYIDVWAGHLPYIVNQINGPLIDTPTTLIDQQAILNLNDAEDYLERLTALATMTLQVKAKVEADAANGVILPKPLFANTLKFFANFTQKPASDHPLVSSFEEKLNSVDTLDEKQRQKLTAQAAKAIEEQVYPAYREVSKLMTRLEPKAPTDVGIWAQPNGERFYQHGITYLADSNLSADEIHQLGVDEVTRITQEMDSILKANGYSEGSVGMRMVKLSSEPRFLYENSDEGRKQLLSDLSRDIDTIMEKAPQLFSTLPPQEVVVKRVPVEVEAGAAGGAYVPPALDGSRDGVYLINLKDMTSIAKFDLKTLTYHEAVPGHHFQIALNMLQTDIGLMRQNASFNGYIEGWALYSELLAYEMGMYEGDPWGDLGRLKAEAYRAARLVVDTGLHHKKWTRQQAIEYFAEATGSTQANVTSAIDRYIAWPAQALGYKLGMIKLVELRAKAQQAMGEQFDIRQFHDLILLPGARSISMVEADINHWIEQHIQTTSLNNIQ</sequence>
<reference evidence="1 2" key="1">
    <citation type="submission" date="2021-07" db="EMBL/GenBank/DDBJ databases">
        <title>Shewanella sp. nov, isolated from SCS.</title>
        <authorList>
            <person name="Cao W.R."/>
        </authorList>
    </citation>
    <scope>NUCLEOTIDE SEQUENCE [LARGE SCALE GENOMIC DNA]</scope>
    <source>
        <strain evidence="1 2">NR704-98</strain>
    </source>
</reference>
<name>A0ABS7DZ70_9GAMM</name>
<dbReference type="PANTHER" id="PTHR33361:SF2">
    <property type="entry name" value="DUF885 DOMAIN-CONTAINING PROTEIN"/>
    <property type="match status" value="1"/>
</dbReference>
<accession>A0ABS7DZ70</accession>
<protein>
    <submittedName>
        <fullName evidence="1">DUF885 domain-containing protein</fullName>
    </submittedName>
</protein>
<comment type="caution">
    <text evidence="1">The sequence shown here is derived from an EMBL/GenBank/DDBJ whole genome shotgun (WGS) entry which is preliminary data.</text>
</comment>
<proteinExistence type="predicted"/>
<dbReference type="PANTHER" id="PTHR33361">
    <property type="entry name" value="GLR0591 PROTEIN"/>
    <property type="match status" value="1"/>
</dbReference>
<dbReference type="InterPro" id="IPR010281">
    <property type="entry name" value="DUF885"/>
</dbReference>
<dbReference type="RefSeq" id="WP_220108381.1">
    <property type="nucleotide sequence ID" value="NZ_JAHZST010000002.1"/>
</dbReference>
<keyword evidence="2" id="KW-1185">Reference proteome</keyword>
<dbReference type="Pfam" id="PF05960">
    <property type="entry name" value="DUF885"/>
    <property type="match status" value="1"/>
</dbReference>
<dbReference type="PROSITE" id="PS51257">
    <property type="entry name" value="PROKAR_LIPOPROTEIN"/>
    <property type="match status" value="1"/>
</dbReference>
<organism evidence="1 2">
    <name type="scientific">Shewanella nanhaiensis</name>
    <dbReference type="NCBI Taxonomy" id="2864872"/>
    <lineage>
        <taxon>Bacteria</taxon>
        <taxon>Pseudomonadati</taxon>
        <taxon>Pseudomonadota</taxon>
        <taxon>Gammaproteobacteria</taxon>
        <taxon>Alteromonadales</taxon>
        <taxon>Shewanellaceae</taxon>
        <taxon>Shewanella</taxon>
    </lineage>
</organism>